<reference evidence="7 8" key="1">
    <citation type="journal article" date="2018" name="BMC Genomics">
        <title>Genomic comparison of Trypanosoma conorhini and Trypanosoma rangeli to Trypanosoma cruzi strains of high and low virulence.</title>
        <authorList>
            <person name="Bradwell K.R."/>
            <person name="Koparde V.N."/>
            <person name="Matveyev A.V."/>
            <person name="Serrano M.G."/>
            <person name="Alves J.M."/>
            <person name="Parikh H."/>
            <person name="Huang B."/>
            <person name="Lee V."/>
            <person name="Espinosa-Alvarez O."/>
            <person name="Ortiz P.A."/>
            <person name="Costa-Martins A.G."/>
            <person name="Teixeira M.M."/>
            <person name="Buck G.A."/>
        </authorList>
    </citation>
    <scope>NUCLEOTIDE SEQUENCE [LARGE SCALE GENOMIC DNA]</scope>
    <source>
        <strain evidence="7 8">AM80</strain>
    </source>
</reference>
<dbReference type="EMBL" id="MKGL01000534">
    <property type="protein sequence ID" value="RNE97694.1"/>
    <property type="molecule type" value="Genomic_DNA"/>
</dbReference>
<dbReference type="OrthoDB" id="29879at2759"/>
<keyword evidence="3 6" id="KW-0812">Transmembrane</keyword>
<dbReference type="GO" id="GO:0016020">
    <property type="term" value="C:membrane"/>
    <property type="evidence" value="ECO:0007669"/>
    <property type="project" value="UniProtKB-SubCell"/>
</dbReference>
<dbReference type="SUPFAM" id="SSF143865">
    <property type="entry name" value="CorA soluble domain-like"/>
    <property type="match status" value="1"/>
</dbReference>
<dbReference type="Proteomes" id="UP000283634">
    <property type="component" value="Unassembled WGS sequence"/>
</dbReference>
<feature type="transmembrane region" description="Helical" evidence="6">
    <location>
        <begin position="389"/>
        <end position="411"/>
    </location>
</feature>
<dbReference type="RefSeq" id="XP_029234256.1">
    <property type="nucleotide sequence ID" value="XM_029385878.1"/>
</dbReference>
<gene>
    <name evidence="7" type="ORF">TraAM80_09178</name>
</gene>
<keyword evidence="5 6" id="KW-0472">Membrane</keyword>
<evidence type="ECO:0000256" key="1">
    <source>
        <dbReference type="ARBA" id="ARBA00004141"/>
    </source>
</evidence>
<evidence type="ECO:0000256" key="5">
    <source>
        <dbReference type="ARBA" id="ARBA00023136"/>
    </source>
</evidence>
<comment type="subcellular location">
    <subcellularLocation>
        <location evidence="1">Membrane</location>
        <topology evidence="1">Multi-pass membrane protein</topology>
    </subcellularLocation>
</comment>
<accession>A0A3R7R8A9</accession>
<evidence type="ECO:0000256" key="3">
    <source>
        <dbReference type="ARBA" id="ARBA00022692"/>
    </source>
</evidence>
<keyword evidence="4 6" id="KW-1133">Transmembrane helix</keyword>
<keyword evidence="8" id="KW-1185">Reference proteome</keyword>
<dbReference type="Gene3D" id="1.20.58.340">
    <property type="entry name" value="Magnesium transport protein CorA, transmembrane region"/>
    <property type="match status" value="1"/>
</dbReference>
<dbReference type="PANTHER" id="PTHR21535">
    <property type="entry name" value="MAGNESIUM AND COBALT TRANSPORT PROTEIN/MITOCHONDRIAL IMPORT INNER MEMBRANE TRANSLOCASE SUBUNIT TIM8"/>
    <property type="match status" value="1"/>
</dbReference>
<dbReference type="SUPFAM" id="SSF144083">
    <property type="entry name" value="Magnesium transport protein CorA, transmembrane region"/>
    <property type="match status" value="1"/>
</dbReference>
<dbReference type="InterPro" id="IPR045861">
    <property type="entry name" value="CorA_cytoplasmic_dom"/>
</dbReference>
<dbReference type="GeneID" id="40333111"/>
<evidence type="ECO:0000256" key="6">
    <source>
        <dbReference type="SAM" id="Phobius"/>
    </source>
</evidence>
<proteinExistence type="inferred from homology"/>
<dbReference type="PANTHER" id="PTHR21535:SF95">
    <property type="entry name" value="MGT2 MAGNESIUM TRANSPORTER"/>
    <property type="match status" value="1"/>
</dbReference>
<dbReference type="GO" id="GO:0046873">
    <property type="term" value="F:metal ion transmembrane transporter activity"/>
    <property type="evidence" value="ECO:0007669"/>
    <property type="project" value="InterPro"/>
</dbReference>
<organism evidence="7 8">
    <name type="scientific">Trypanosoma rangeli</name>
    <dbReference type="NCBI Taxonomy" id="5698"/>
    <lineage>
        <taxon>Eukaryota</taxon>
        <taxon>Discoba</taxon>
        <taxon>Euglenozoa</taxon>
        <taxon>Kinetoplastea</taxon>
        <taxon>Metakinetoplastina</taxon>
        <taxon>Trypanosomatida</taxon>
        <taxon>Trypanosomatidae</taxon>
        <taxon>Trypanosoma</taxon>
        <taxon>Herpetosoma</taxon>
    </lineage>
</organism>
<dbReference type="AlphaFoldDB" id="A0A3R7R8A9"/>
<protein>
    <submittedName>
        <fullName evidence="7">MGT2 magnesium transporter</fullName>
    </submittedName>
</protein>
<dbReference type="InterPro" id="IPR002523">
    <property type="entry name" value="MgTranspt_CorA/ZnTranspt_ZntB"/>
</dbReference>
<dbReference type="Pfam" id="PF01544">
    <property type="entry name" value="CorA"/>
    <property type="match status" value="1"/>
</dbReference>
<name>A0A3R7R8A9_TRYRA</name>
<feature type="transmembrane region" description="Helical" evidence="6">
    <location>
        <begin position="354"/>
        <end position="374"/>
    </location>
</feature>
<dbReference type="InterPro" id="IPR045863">
    <property type="entry name" value="CorA_TM1_TM2"/>
</dbReference>
<dbReference type="VEuPathDB" id="TriTrypDB:TRSC58_01977"/>
<comment type="similarity">
    <text evidence="2">Belongs to the CorA metal ion transporter (MIT) (TC 1.A.35) family.</text>
</comment>
<dbReference type="OMA" id="IFGMNCE"/>
<evidence type="ECO:0000256" key="4">
    <source>
        <dbReference type="ARBA" id="ARBA00022989"/>
    </source>
</evidence>
<evidence type="ECO:0000256" key="2">
    <source>
        <dbReference type="ARBA" id="ARBA00009765"/>
    </source>
</evidence>
<comment type="caution">
    <text evidence="7">The sequence shown here is derived from an EMBL/GenBank/DDBJ whole genome shotgun (WGS) entry which is preliminary data.</text>
</comment>
<evidence type="ECO:0000313" key="8">
    <source>
        <dbReference type="Proteomes" id="UP000283634"/>
    </source>
</evidence>
<sequence>MREGEKTAEVRGLAMDAQPAEPAAVGVVQAMQRCLIFHKSAEAPFSTTVFCNPDGAVKNVREQLQDGGSTPDGLCVWVDMQGCTGEQRRSMLQLLFPHMGPSQIEGALSPDTYDAVELQSVKGEYLIGGIACSPSRVPSSPGLAASEFEGENTVLCSFACSDRFLLTMHAVPFVGFAELLRHVEVGGGLGQRRGEAALTSAPASLQTSTTSAGILFVLVCFACEAFLPDPTSLLAEVGNIDEMVLLIAPGERDQVDLLRRVAVLRRRIANFRMGLYLKEKLLQELIAPAMRASFVANPPGAVQAYKETLDKVQQVSGRLDDTRDMLIQANLNFVCGVSMRMAQGSAVLDFKMSILNQVAAVCLPIHLVISLFGMNCKVPYTKDDYPTLTAFWVICAGFALWAILFMSPLILDAVRGLKAPPVAPYS</sequence>
<evidence type="ECO:0000313" key="7">
    <source>
        <dbReference type="EMBL" id="RNE97694.1"/>
    </source>
</evidence>